<comment type="caution">
    <text evidence="1">The sequence shown here is derived from an EMBL/GenBank/DDBJ whole genome shotgun (WGS) entry which is preliminary data.</text>
</comment>
<name>A0A5J4WG02_9EUKA</name>
<evidence type="ECO:0000313" key="1">
    <source>
        <dbReference type="EMBL" id="KAA6393924.1"/>
    </source>
</evidence>
<sequence>MEQHPDLCIKLLEESHLWNNLNEEKKSISDSELQILVERAIELLENKTSILPNNAISLLDKFRPILLRPNHQKFVEGAHIVIPGAPIRPITLDKVGNKTVMKDLLQAQYTVEAGIVFCNIIFASDFIFQESQIPLKIGIVDADFPMTDSPLFVSGKSKGSISFDSDGTVCINGKFYNTESKEDLWTRNQGISMEADMNVVPRTLRFFINGRQITRYVTNIPARIRFFGSMMIEGEWFNINSLYILEHPQGQLRSGDVEIRANDDHFDYSSGM</sequence>
<dbReference type="InterPro" id="IPR043136">
    <property type="entry name" value="B30.2/SPRY_sf"/>
</dbReference>
<dbReference type="AlphaFoldDB" id="A0A5J4WG02"/>
<dbReference type="Gene3D" id="2.60.120.920">
    <property type="match status" value="1"/>
</dbReference>
<evidence type="ECO:0000313" key="2">
    <source>
        <dbReference type="Proteomes" id="UP000324800"/>
    </source>
</evidence>
<organism evidence="1 2">
    <name type="scientific">Streblomastix strix</name>
    <dbReference type="NCBI Taxonomy" id="222440"/>
    <lineage>
        <taxon>Eukaryota</taxon>
        <taxon>Metamonada</taxon>
        <taxon>Preaxostyla</taxon>
        <taxon>Oxymonadida</taxon>
        <taxon>Streblomastigidae</taxon>
        <taxon>Streblomastix</taxon>
    </lineage>
</organism>
<reference evidence="1 2" key="1">
    <citation type="submission" date="2019-03" db="EMBL/GenBank/DDBJ databases">
        <title>Single cell metagenomics reveals metabolic interactions within the superorganism composed of flagellate Streblomastix strix and complex community of Bacteroidetes bacteria on its surface.</title>
        <authorList>
            <person name="Treitli S.C."/>
            <person name="Kolisko M."/>
            <person name="Husnik F."/>
            <person name="Keeling P."/>
            <person name="Hampl V."/>
        </authorList>
    </citation>
    <scope>NUCLEOTIDE SEQUENCE [LARGE SCALE GENOMIC DNA]</scope>
    <source>
        <strain evidence="1">ST1C</strain>
    </source>
</reference>
<gene>
    <name evidence="1" type="ORF">EZS28_010548</name>
</gene>
<dbReference type="Proteomes" id="UP000324800">
    <property type="component" value="Unassembled WGS sequence"/>
</dbReference>
<accession>A0A5J4WG02</accession>
<protein>
    <submittedName>
        <fullName evidence="1">Uncharacterized protein</fullName>
    </submittedName>
</protein>
<dbReference type="EMBL" id="SNRW01002095">
    <property type="protein sequence ID" value="KAA6393924.1"/>
    <property type="molecule type" value="Genomic_DNA"/>
</dbReference>
<proteinExistence type="predicted"/>